<organism evidence="1 2">
    <name type="scientific">Candidatus Fimihabitans intestinipullorum</name>
    <dbReference type="NCBI Taxonomy" id="2840820"/>
    <lineage>
        <taxon>Bacteria</taxon>
        <taxon>Bacillati</taxon>
        <taxon>Mycoplasmatota</taxon>
        <taxon>Mycoplasmatota incertae sedis</taxon>
        <taxon>Candidatus Fimihabitans</taxon>
    </lineage>
</organism>
<dbReference type="EMBL" id="DVML01000030">
    <property type="protein sequence ID" value="HIU22959.1"/>
    <property type="molecule type" value="Genomic_DNA"/>
</dbReference>
<reference evidence="1" key="1">
    <citation type="submission" date="2020-10" db="EMBL/GenBank/DDBJ databases">
        <authorList>
            <person name="Gilroy R."/>
        </authorList>
    </citation>
    <scope>NUCLEOTIDE SEQUENCE</scope>
    <source>
        <strain evidence="1">CHK197-8231</strain>
    </source>
</reference>
<dbReference type="SUPFAM" id="SSF53474">
    <property type="entry name" value="alpha/beta-Hydrolases"/>
    <property type="match status" value="1"/>
</dbReference>
<evidence type="ECO:0000313" key="2">
    <source>
        <dbReference type="Proteomes" id="UP000824087"/>
    </source>
</evidence>
<dbReference type="Pfam" id="PF08538">
    <property type="entry name" value="DUF1749"/>
    <property type="match status" value="1"/>
</dbReference>
<sequence length="289" mass="33964">MERVRCVTEDKVDLIGFIYGNSNEFNWNLIFPGVDGNILTNEFIDVLGKQISLAGFKFLCCHHRGSFQIISSNPLDSINKGKTIGSAFENFDDCIYDFDAWINYAIIHGAKKINLIGHSHGCNKLIYYMSSQNKFKKYINSIILLSPLDLKTRMSNRREINELFDRANNLKNMKELNSFICCGFFYKNFISFYDMMNNQNLDNFPMMNRENNDFSQFNSIDKNIYIIYGEEEKKYIKHIEEKRKFLNKNIKEISILDNTGHIYQGKEQELTSLILKYIKEDDDYEKSIY</sequence>
<comment type="caution">
    <text evidence="1">The sequence shown here is derived from an EMBL/GenBank/DDBJ whole genome shotgun (WGS) entry which is preliminary data.</text>
</comment>
<dbReference type="InterPro" id="IPR013744">
    <property type="entry name" value="SidJ"/>
</dbReference>
<dbReference type="Gene3D" id="3.40.50.1820">
    <property type="entry name" value="alpha/beta hydrolase"/>
    <property type="match status" value="1"/>
</dbReference>
<dbReference type="Proteomes" id="UP000824087">
    <property type="component" value="Unassembled WGS sequence"/>
</dbReference>
<protein>
    <submittedName>
        <fullName evidence="1">DUF1749 domain-containing protein</fullName>
    </submittedName>
</protein>
<dbReference type="AlphaFoldDB" id="A0A9D1L2V4"/>
<accession>A0A9D1L2V4</accession>
<proteinExistence type="predicted"/>
<name>A0A9D1L2V4_9BACT</name>
<gene>
    <name evidence="1" type="ORF">IAD49_05200</name>
</gene>
<reference evidence="1" key="2">
    <citation type="journal article" date="2021" name="PeerJ">
        <title>Extensive microbial diversity within the chicken gut microbiome revealed by metagenomics and culture.</title>
        <authorList>
            <person name="Gilroy R."/>
            <person name="Ravi A."/>
            <person name="Getino M."/>
            <person name="Pursley I."/>
            <person name="Horton D.L."/>
            <person name="Alikhan N.F."/>
            <person name="Baker D."/>
            <person name="Gharbi K."/>
            <person name="Hall N."/>
            <person name="Watson M."/>
            <person name="Adriaenssens E.M."/>
            <person name="Foster-Nyarko E."/>
            <person name="Jarju S."/>
            <person name="Secka A."/>
            <person name="Antonio M."/>
            <person name="Oren A."/>
            <person name="Chaudhuri R.R."/>
            <person name="La Ragione R."/>
            <person name="Hildebrand F."/>
            <person name="Pallen M.J."/>
        </authorList>
    </citation>
    <scope>NUCLEOTIDE SEQUENCE</scope>
    <source>
        <strain evidence="1">CHK197-8231</strain>
    </source>
</reference>
<dbReference type="InterPro" id="IPR029058">
    <property type="entry name" value="AB_hydrolase_fold"/>
</dbReference>
<evidence type="ECO:0000313" key="1">
    <source>
        <dbReference type="EMBL" id="HIU22959.1"/>
    </source>
</evidence>